<dbReference type="PANTHER" id="PTHR24020:SF86">
    <property type="entry name" value="COLLAGEN, TYPE VI, ALPHA 4"/>
    <property type="match status" value="1"/>
</dbReference>
<keyword evidence="4 14" id="KW-0732">Signal</keyword>
<evidence type="ECO:0000256" key="11">
    <source>
        <dbReference type="ARBA" id="ARBA00044000"/>
    </source>
</evidence>
<feature type="signal peptide" evidence="14">
    <location>
        <begin position="1"/>
        <end position="19"/>
    </location>
</feature>
<dbReference type="EMBL" id="CABD030024126">
    <property type="status" value="NOT_ANNOTATED_CDS"/>
    <property type="molecule type" value="Genomic_DNA"/>
</dbReference>
<keyword evidence="8" id="KW-0325">Glycoprotein</keyword>
<evidence type="ECO:0000256" key="6">
    <source>
        <dbReference type="ARBA" id="ARBA00022889"/>
    </source>
</evidence>
<comment type="subunit">
    <text evidence="12">Trimers composed of three different chains: alpha-1(VI), alpha-2(VI), and alpha-3(VI) or alpha-5(VI) or alpha-6(VI).</text>
</comment>
<keyword evidence="7" id="KW-0176">Collagen</keyword>
<dbReference type="CDD" id="cd01472">
    <property type="entry name" value="vWA_collagen"/>
    <property type="match status" value="3"/>
</dbReference>
<evidence type="ECO:0000259" key="15">
    <source>
        <dbReference type="PROSITE" id="PS50234"/>
    </source>
</evidence>
<feature type="compositionally biased region" description="Basic and acidic residues" evidence="13">
    <location>
        <begin position="1499"/>
        <end position="1509"/>
    </location>
</feature>
<reference evidence="16" key="4">
    <citation type="submission" date="2025-09" db="UniProtKB">
        <authorList>
            <consortium name="Ensembl"/>
        </authorList>
    </citation>
    <scope>IDENTIFICATION</scope>
</reference>
<evidence type="ECO:0000256" key="13">
    <source>
        <dbReference type="SAM" id="MobiDB-lite"/>
    </source>
</evidence>
<dbReference type="InterPro" id="IPR002035">
    <property type="entry name" value="VWF_A"/>
</dbReference>
<feature type="domain" description="VWFA" evidence="15">
    <location>
        <begin position="437"/>
        <end position="607"/>
    </location>
</feature>
<feature type="chain" id="PRO_5014143493" evidence="14">
    <location>
        <begin position="20"/>
        <end position="2224"/>
    </location>
</feature>
<comment type="subcellular location">
    <subcellularLocation>
        <location evidence="1">Secreted</location>
        <location evidence="1">Extracellular space</location>
        <location evidence="1">Extracellular matrix</location>
    </subcellularLocation>
</comment>
<dbReference type="Pfam" id="PF01391">
    <property type="entry name" value="Collagen"/>
    <property type="match status" value="2"/>
</dbReference>
<evidence type="ECO:0000256" key="7">
    <source>
        <dbReference type="ARBA" id="ARBA00023119"/>
    </source>
</evidence>
<feature type="domain" description="VWFA" evidence="15">
    <location>
        <begin position="623"/>
        <end position="792"/>
    </location>
</feature>
<dbReference type="Bgee" id="ENSGGOG00000000023">
    <property type="expression patterns" value="Expressed in heart"/>
</dbReference>
<feature type="compositionally biased region" description="Basic residues" evidence="13">
    <location>
        <begin position="1689"/>
        <end position="1708"/>
    </location>
</feature>
<dbReference type="InterPro" id="IPR036465">
    <property type="entry name" value="vWFA_dom_sf"/>
</dbReference>
<dbReference type="EMBL" id="CABD030024125">
    <property type="status" value="NOT_ANNOTATED_CDS"/>
    <property type="molecule type" value="Genomic_DNA"/>
</dbReference>
<dbReference type="FunFam" id="3.40.50.410:FF:000004">
    <property type="entry name" value="collagen alpha-6(VI) chain"/>
    <property type="match status" value="3"/>
</dbReference>
<reference evidence="17" key="1">
    <citation type="submission" date="2011-05" db="EMBL/GenBank/DDBJ databases">
        <title>Insights into the evolution of the great apes provided by the gorilla genome.</title>
        <authorList>
            <person name="Scally A."/>
        </authorList>
    </citation>
    <scope>NUCLEOTIDE SEQUENCE [LARGE SCALE GENOMIC DNA]</scope>
</reference>
<reference evidence="16 17" key="2">
    <citation type="journal article" date="2012" name="Nature">
        <title>Insights into hominid evolution from the gorilla genome sequence.</title>
        <authorList>
            <person name="Scally A."/>
            <person name="Dutheil J.Y."/>
            <person name="Hillier L.W."/>
            <person name="Jordan G.E."/>
            <person name="Goodhead I."/>
            <person name="Herrero J."/>
            <person name="Hobolth A."/>
            <person name="Lappalainen T."/>
            <person name="Mailund T."/>
            <person name="Marques-Bonet T."/>
            <person name="McCarthy S."/>
            <person name="Montgomery S.H."/>
            <person name="Schwalie P.C."/>
            <person name="Tang Y.A."/>
            <person name="Ward M.C."/>
            <person name="Xue Y."/>
            <person name="Yngvadottir B."/>
            <person name="Alkan C."/>
            <person name="Andersen L.N."/>
            <person name="Ayub Q."/>
            <person name="Ball E.V."/>
            <person name="Beal K."/>
            <person name="Bradley B.J."/>
            <person name="Chen Y."/>
            <person name="Clee C.M."/>
            <person name="Fitzgerald S."/>
            <person name="Graves T.A."/>
            <person name="Gu Y."/>
            <person name="Heath P."/>
            <person name="Heger A."/>
            <person name="Karakoc E."/>
            <person name="Kolb-Kokocinski A."/>
            <person name="Laird G.K."/>
            <person name="Lunter G."/>
            <person name="Meader S."/>
            <person name="Mort M."/>
            <person name="Mullikin J.C."/>
            <person name="Munch K."/>
            <person name="O'Connor T.D."/>
            <person name="Phillips A.D."/>
            <person name="Prado-Martinez J."/>
            <person name="Rogers A.S."/>
            <person name="Sajjadian S."/>
            <person name="Schmidt D."/>
            <person name="Shaw K."/>
            <person name="Simpson J.T."/>
            <person name="Stenson P.D."/>
            <person name="Turner D.J."/>
            <person name="Vigilant L."/>
            <person name="Vilella A.J."/>
            <person name="Whitener W."/>
            <person name="Zhu B."/>
            <person name="Cooper D.N."/>
            <person name="de Jong P."/>
            <person name="Dermitzakis E.T."/>
            <person name="Eichler E.E."/>
            <person name="Flicek P."/>
            <person name="Goldman N."/>
            <person name="Mundy N.I."/>
            <person name="Ning Z."/>
            <person name="Odom D.T."/>
            <person name="Ponting C.P."/>
            <person name="Quail M.A."/>
            <person name="Ryder O.A."/>
            <person name="Searle S.M."/>
            <person name="Warren W.C."/>
            <person name="Wilson R.K."/>
            <person name="Schierup M.H."/>
            <person name="Rogers J."/>
            <person name="Tyler-Smith C."/>
            <person name="Durbin R."/>
        </authorList>
    </citation>
    <scope>NUCLEOTIDE SEQUENCE [LARGE SCALE GENOMIC DNA]</scope>
</reference>
<feature type="domain" description="VWFA" evidence="15">
    <location>
        <begin position="28"/>
        <end position="207"/>
    </location>
</feature>
<dbReference type="FunFam" id="3.40.50.410:FF:000044">
    <property type="entry name" value="Collagen type VI alpha 6 chain"/>
    <property type="match status" value="1"/>
</dbReference>
<keyword evidence="5" id="KW-0677">Repeat</keyword>
<accession>A0A2I2YJ96</accession>
<keyword evidence="3" id="KW-0272">Extracellular matrix</keyword>
<evidence type="ECO:0000256" key="10">
    <source>
        <dbReference type="ARBA" id="ARBA00043858"/>
    </source>
</evidence>
<dbReference type="PROSITE" id="PS50234">
    <property type="entry name" value="VWFA"/>
    <property type="match status" value="8"/>
</dbReference>
<dbReference type="Gene3D" id="3.40.50.410">
    <property type="entry name" value="von Willebrand factor, type A domain"/>
    <property type="match status" value="8"/>
</dbReference>
<dbReference type="EMBL" id="CABD030024122">
    <property type="status" value="NOT_ANNOTATED_CDS"/>
    <property type="molecule type" value="Genomic_DNA"/>
</dbReference>
<dbReference type="PRINTS" id="PR00453">
    <property type="entry name" value="VWFADOMAIN"/>
</dbReference>
<dbReference type="FunFam" id="3.40.50.410:FF:000003">
    <property type="entry name" value="Collagen type VI alpha 3 chain"/>
    <property type="match status" value="2"/>
</dbReference>
<evidence type="ECO:0000256" key="12">
    <source>
        <dbReference type="ARBA" id="ARBA00064901"/>
    </source>
</evidence>
<evidence type="ECO:0000256" key="8">
    <source>
        <dbReference type="ARBA" id="ARBA00023180"/>
    </source>
</evidence>
<dbReference type="CDD" id="cd01450">
    <property type="entry name" value="vWFA_subfamily_ECM"/>
    <property type="match status" value="3"/>
</dbReference>
<dbReference type="SMART" id="SM00327">
    <property type="entry name" value="VWA"/>
    <property type="match status" value="9"/>
</dbReference>
<proteinExistence type="inferred from homology"/>
<feature type="region of interest" description="Disordered" evidence="13">
    <location>
        <begin position="1398"/>
        <end position="1644"/>
    </location>
</feature>
<dbReference type="InterPro" id="IPR008160">
    <property type="entry name" value="Collagen"/>
</dbReference>
<dbReference type="Pfam" id="PF13768">
    <property type="entry name" value="VWA_3"/>
    <property type="match status" value="1"/>
</dbReference>
<evidence type="ECO:0000256" key="9">
    <source>
        <dbReference type="ARBA" id="ARBA00023278"/>
    </source>
</evidence>
<feature type="domain" description="VWFA" evidence="15">
    <location>
        <begin position="1718"/>
        <end position="1863"/>
    </location>
</feature>
<dbReference type="GeneTree" id="ENSGT00940000155619"/>
<evidence type="ECO:0000256" key="4">
    <source>
        <dbReference type="ARBA" id="ARBA00022729"/>
    </source>
</evidence>
<feature type="region of interest" description="Disordered" evidence="13">
    <location>
        <begin position="1677"/>
        <end position="1708"/>
    </location>
</feature>
<evidence type="ECO:0000256" key="5">
    <source>
        <dbReference type="ARBA" id="ARBA00022737"/>
    </source>
</evidence>
<feature type="domain" description="VWFA" evidence="15">
    <location>
        <begin position="230"/>
        <end position="412"/>
    </location>
</feature>
<dbReference type="SUPFAM" id="SSF53300">
    <property type="entry name" value="vWA-like"/>
    <property type="match status" value="9"/>
</dbReference>
<keyword evidence="6" id="KW-0130">Cell adhesion</keyword>
<feature type="domain" description="VWFA" evidence="15">
    <location>
        <begin position="1001"/>
        <end position="1172"/>
    </location>
</feature>
<keyword evidence="9" id="KW-0379">Hydroxylation</keyword>
<feature type="domain" description="VWFA" evidence="15">
    <location>
        <begin position="810"/>
        <end position="983"/>
    </location>
</feature>
<dbReference type="InterPro" id="IPR050525">
    <property type="entry name" value="ECM_Assembly_Org"/>
</dbReference>
<evidence type="ECO:0000256" key="1">
    <source>
        <dbReference type="ARBA" id="ARBA00004498"/>
    </source>
</evidence>
<organism evidence="16 17">
    <name type="scientific">Gorilla gorilla gorilla</name>
    <name type="common">Western lowland gorilla</name>
    <dbReference type="NCBI Taxonomy" id="9595"/>
    <lineage>
        <taxon>Eukaryota</taxon>
        <taxon>Metazoa</taxon>
        <taxon>Chordata</taxon>
        <taxon>Craniata</taxon>
        <taxon>Vertebrata</taxon>
        <taxon>Euteleostomi</taxon>
        <taxon>Mammalia</taxon>
        <taxon>Eutheria</taxon>
        <taxon>Euarchontoglires</taxon>
        <taxon>Primates</taxon>
        <taxon>Haplorrhini</taxon>
        <taxon>Catarrhini</taxon>
        <taxon>Hominidae</taxon>
        <taxon>Gorilla</taxon>
    </lineage>
</organism>
<dbReference type="EMBL" id="CABD030024127">
    <property type="status" value="NOT_ANNOTATED_CDS"/>
    <property type="molecule type" value="Genomic_DNA"/>
</dbReference>
<dbReference type="FunFam" id="3.40.50.410:FF:000016">
    <property type="entry name" value="Collagen type VI alpha 3 chain"/>
    <property type="match status" value="1"/>
</dbReference>
<dbReference type="GO" id="GO:0005589">
    <property type="term" value="C:collagen type VI trimer"/>
    <property type="evidence" value="ECO:0007669"/>
    <property type="project" value="UniProtKB-ARBA"/>
</dbReference>
<evidence type="ECO:0000313" key="16">
    <source>
        <dbReference type="Ensembl" id="ENSGGOP00000034853.1"/>
    </source>
</evidence>
<keyword evidence="17" id="KW-1185">Reference proteome</keyword>
<dbReference type="Pfam" id="PF00092">
    <property type="entry name" value="VWA"/>
    <property type="match status" value="8"/>
</dbReference>
<evidence type="ECO:0000313" key="17">
    <source>
        <dbReference type="Proteomes" id="UP000001519"/>
    </source>
</evidence>
<protein>
    <submittedName>
        <fullName evidence="16">Collagen type VI alpha 6 chain</fullName>
    </submittedName>
</protein>
<reference evidence="16" key="3">
    <citation type="submission" date="2025-08" db="UniProtKB">
        <authorList>
            <consortium name="Ensembl"/>
        </authorList>
    </citation>
    <scope>IDENTIFICATION</scope>
</reference>
<gene>
    <name evidence="16" type="primary">LOC101152234</name>
</gene>
<dbReference type="FunFam" id="3.40.50.410:FF:000021">
    <property type="entry name" value="Collagen, type VI, alpha 3"/>
    <property type="match status" value="1"/>
</dbReference>
<keyword evidence="2" id="KW-0964">Secreted</keyword>
<comment type="function">
    <text evidence="10">Collagen VI acts as a cell-binding protein.</text>
</comment>
<name>A0A2I2YJ96_GORGO</name>
<dbReference type="Proteomes" id="UP000001519">
    <property type="component" value="Chromosome 3"/>
</dbReference>
<evidence type="ECO:0000256" key="2">
    <source>
        <dbReference type="ARBA" id="ARBA00022525"/>
    </source>
</evidence>
<feature type="domain" description="VWFA" evidence="15">
    <location>
        <begin position="1926"/>
        <end position="2127"/>
    </location>
</feature>
<dbReference type="Ensembl" id="ENSGGOT00000066560.1">
    <property type="protein sequence ID" value="ENSGGOP00000034853.1"/>
    <property type="gene ID" value="ENSGGOG00000000023.3"/>
</dbReference>
<dbReference type="EMBL" id="CABD030024124">
    <property type="status" value="NOT_ANNOTATED_CDS"/>
    <property type="molecule type" value="Genomic_DNA"/>
</dbReference>
<comment type="similarity">
    <text evidence="11">Belongs to the type VI collagen family.</text>
</comment>
<evidence type="ECO:0000256" key="14">
    <source>
        <dbReference type="SAM" id="SignalP"/>
    </source>
</evidence>
<evidence type="ECO:0000256" key="3">
    <source>
        <dbReference type="ARBA" id="ARBA00022530"/>
    </source>
</evidence>
<dbReference type="EMBL" id="CABD030024123">
    <property type="status" value="NOT_ANNOTATED_CDS"/>
    <property type="molecule type" value="Genomic_DNA"/>
</dbReference>
<dbReference type="PANTHER" id="PTHR24020">
    <property type="entry name" value="COLLAGEN ALPHA"/>
    <property type="match status" value="1"/>
</dbReference>
<sequence>MKMLLILFLVIICSHISVNQDSGPEYADVVFLVDSSDRLGSKSFPFVKMFITKMISSLPIEADKYRVALAQYSDKLHSEFHLSTFKGRSPMLNHLRKNFGFTGGSLQIGKALQEAHRTYFSAPANGRDRKQFPPILVVLASSESEDDVEEASKALRKDGVKIISVGVQKASEENLKAMATSQFHFNLRTVRDLSMFSQNMTHIIKDVTKYKEGAADDIFVEACQGPSMADVVFLLDMSINGSEENFDYLKGFLEESVSALDIKENCMRVGLVAYSNETKVINSLSMGINKSEVLQHIQNLSPRTGKAYTGAAIKKLRKEVFSARNGSRKNQGVPQIAVLVTHRDSEDNVTKAAVNLRREGVTIFTLGIEGASDTQLEKIASHPAEQYVSKLKTFADLAAHNQTFLKKLRNQITHTVSVFSERTETLKSGCVDTEEADIYLLIDGSGSTQATDFHEMKTFLSEVVGMFNIAPHKVRVGAVQYADSWDLEFEINKYSNKQDLGKAIENIRQMGGNTNTGAALNFTLSLLRKAKKQRGNKVPCHLVVLTNGMSKDSILEPANRLREEHIRVYAIGIKEANQTQLREIAGEEKRVYYVHDFDALKDIRNQVVQEICTEEACKEMKADIMFLVDSSGSIGPENFSKMKTFMKNLVSKSQIGPDRVQIGVVQFSDINKEEFQLNRFMSQSDISNAIDQMAHIGQTTLTGSALSFVSQYFSPTKGARPNIRKFLILITDGEAQDIVKEPAVVLRQEGVIIYSVGVFGSNVTQLEEISGRPEMVFYVENFDILQSIEDDLVFGICSPREECKRIEVLDVVFVIDSSGSIDYDEYNIMKDFMIGLVKKADVGKNQVRFGALKYADDPEVLFYLDDFGTKLEVISVLQNDQAMGGSTYTAEALGFSDHMFTEARGSRLNKGVPQVLIVITDGESHDADKLNATAKALRDKGILVLAVGIDGANPVELLAMAGSSDKYFFVETFGGLKGIFSDVTASVCNSSKVDCEIDKVDLVFLMDGSTSIQPNDFKKMKEFLASVVQDFDVSLNRVRIGAAQFSDTYHPEFPLGTFIGEKEISFQIENIKQIFGNTHIGAALREVEHYFRPDMGSRINTGTPQVLLVLTDGQSQDEVAEAAEALRHRGIDIYSVGIGDVDDQQLIQITGTAEKKLTVHNFDELKKVNKRIVRNICTTGGESNCFVDVVVGFDVSTQEKGQTLLEGQPWMETYLQDILRAISSLNGVSCEVGTETQVSVAFQVTNAMEKYSPKFEIYSENILNSLKDITVKRPSLLNANLLDSLWDTFQNKSAARGKVVLLFSDGLDDDVEKLEQKSDELRKEGLNALITVALDGPADSSDLADLPYIEFGKGFEYRTQLSIGMRELGSRLSKQLVNVAERTCCCLFCKCIGGDGTMGDPGPPGKRGPPGFKGSEGYLGEEGIAGERGAPGPVGEQGTKGCYGTKGPKGNRGLNGQEGEAGENGIDGLNGEQGDNGLPGRKGEKGDEGSQGSPGKRGTPGDRGAKGLRGDPGAPGVDNSIEGPTGLKGERGRQGRRGWPGPPGTPGSRRKTVRIDFFSPQGTAGIPGPDGLEGSLGLKGPQVHIKTNQGGPPGPGGEAGNQGRLGSQGNKGEPGDLGEKGAVGFPGPRGLQGNDGSPGYGSVGRKGAKVSQVCWKLDVFHLFFVAGFISAGLPGEMGSPGEPGPPGRKVSRKTINHSRSFSIKKKKRKPECPVHPTELVFALDHSRDVTEQEFERMKEMMAFLVRDIKVQENSCPVGARIAILSYNSHARHLVRFSDAYKKSQLLREIEAIPYERSSASREIGRAMRFISRNVFKRTLPGAHTRKIATFFSSGQSADAHSITTAAMEFGALEIIPVVITFSNVPSVRRAFAIDDTGTFQVIVVPSGADYIPALERLQRCTFCYDVCKPDASCDQARPPPVQSYMDAAFLLDGSRNIGSAEFEDIRAFLGALLDHFEITPEPETSVTGDRVALLSHAPPDFLPNTQKSPVRAEFNLTTYRSKRLMKRHVHESVKQLNGDAFIGHALQWTLDNVFLSTPNLRRNKVIFVISAGETSHLDGEILKKESLRAKCQGYALFVFSLGPNWDDKELEDLASHPLDHHLVQLGRIHKPDHSYGVKFVKSFINSIRRAINKYPPINLKIKCNRLNSIDPKQPPRPFRSFVPGPLKATLKEDVLQKAKFFQDKKYLSRVARSGRDDAIQNFMRSTSHTFKNGRMIESAPKRHD</sequence>
<dbReference type="GO" id="GO:0007155">
    <property type="term" value="P:cell adhesion"/>
    <property type="evidence" value="ECO:0007669"/>
    <property type="project" value="UniProtKB-KW"/>
</dbReference>